<evidence type="ECO:0000313" key="4">
    <source>
        <dbReference type="Proteomes" id="UP000317243"/>
    </source>
</evidence>
<dbReference type="Pfam" id="PF04545">
    <property type="entry name" value="Sigma70_r4"/>
    <property type="match status" value="1"/>
</dbReference>
<evidence type="ECO:0000313" key="3">
    <source>
        <dbReference type="EMBL" id="TWT43060.1"/>
    </source>
</evidence>
<dbReference type="Proteomes" id="UP000317243">
    <property type="component" value="Unassembled WGS sequence"/>
</dbReference>
<dbReference type="SUPFAM" id="SSF88659">
    <property type="entry name" value="Sigma3 and sigma4 domains of RNA polymerase sigma factors"/>
    <property type="match status" value="1"/>
</dbReference>
<dbReference type="InterPro" id="IPR013324">
    <property type="entry name" value="RNA_pol_sigma_r3/r4-like"/>
</dbReference>
<gene>
    <name evidence="3" type="ORF">KOR42_45200</name>
</gene>
<protein>
    <submittedName>
        <fullName evidence="3">Sigma-70, region 4</fullName>
    </submittedName>
</protein>
<feature type="domain" description="RNA polymerase sigma-70 region 4" evidence="2">
    <location>
        <begin position="38"/>
        <end position="79"/>
    </location>
</feature>
<reference evidence="3 4" key="1">
    <citation type="submission" date="2019-02" db="EMBL/GenBank/DDBJ databases">
        <title>Deep-cultivation of Planctomycetes and their phenomic and genomic characterization uncovers novel biology.</title>
        <authorList>
            <person name="Wiegand S."/>
            <person name="Jogler M."/>
            <person name="Boedeker C."/>
            <person name="Pinto D."/>
            <person name="Vollmers J."/>
            <person name="Rivas-Marin E."/>
            <person name="Kohn T."/>
            <person name="Peeters S.H."/>
            <person name="Heuer A."/>
            <person name="Rast P."/>
            <person name="Oberbeckmann S."/>
            <person name="Bunk B."/>
            <person name="Jeske O."/>
            <person name="Meyerdierks A."/>
            <person name="Storesund J.E."/>
            <person name="Kallscheuer N."/>
            <person name="Luecker S."/>
            <person name="Lage O.M."/>
            <person name="Pohl T."/>
            <person name="Merkel B.J."/>
            <person name="Hornburger P."/>
            <person name="Mueller R.-W."/>
            <person name="Bruemmer F."/>
            <person name="Labrenz M."/>
            <person name="Spormann A.M."/>
            <person name="Op Den Camp H."/>
            <person name="Overmann J."/>
            <person name="Amann R."/>
            <person name="Jetten M.S.M."/>
            <person name="Mascher T."/>
            <person name="Medema M.H."/>
            <person name="Devos D.P."/>
            <person name="Kaster A.-K."/>
            <person name="Ovreas L."/>
            <person name="Rohde M."/>
            <person name="Galperin M.Y."/>
            <person name="Jogler C."/>
        </authorList>
    </citation>
    <scope>NUCLEOTIDE SEQUENCE [LARGE SCALE GENOMIC DNA]</scope>
    <source>
        <strain evidence="3 4">KOR42</strain>
    </source>
</reference>
<evidence type="ECO:0000256" key="1">
    <source>
        <dbReference type="SAM" id="MobiDB-lite"/>
    </source>
</evidence>
<dbReference type="RefSeq" id="WP_231741055.1">
    <property type="nucleotide sequence ID" value="NZ_SIHI01000034.1"/>
</dbReference>
<comment type="caution">
    <text evidence="3">The sequence shown here is derived from an EMBL/GenBank/DDBJ whole genome shotgun (WGS) entry which is preliminary data.</text>
</comment>
<name>A0A5C5VXB0_9PLAN</name>
<accession>A0A5C5VXB0</accession>
<sequence length="107" mass="12360">MSIVDRNHVKISVRSDASDLMEKFEIEWAGENPLRWKQLACLHLYTDHGWTLERIGRAFGHPKGHVSRIVRLTADQLRERFAVNWDSDPEQILNSSTLPPQPDPEDS</sequence>
<dbReference type="InterPro" id="IPR007630">
    <property type="entry name" value="RNA_pol_sigma70_r4"/>
</dbReference>
<feature type="region of interest" description="Disordered" evidence="1">
    <location>
        <begin position="88"/>
        <end position="107"/>
    </location>
</feature>
<dbReference type="GO" id="GO:0006352">
    <property type="term" value="P:DNA-templated transcription initiation"/>
    <property type="evidence" value="ECO:0007669"/>
    <property type="project" value="InterPro"/>
</dbReference>
<organism evidence="3 4">
    <name type="scientific">Thalassoglobus neptunius</name>
    <dbReference type="NCBI Taxonomy" id="1938619"/>
    <lineage>
        <taxon>Bacteria</taxon>
        <taxon>Pseudomonadati</taxon>
        <taxon>Planctomycetota</taxon>
        <taxon>Planctomycetia</taxon>
        <taxon>Planctomycetales</taxon>
        <taxon>Planctomycetaceae</taxon>
        <taxon>Thalassoglobus</taxon>
    </lineage>
</organism>
<dbReference type="AlphaFoldDB" id="A0A5C5VXB0"/>
<keyword evidence="4" id="KW-1185">Reference proteome</keyword>
<dbReference type="EMBL" id="SIHI01000034">
    <property type="protein sequence ID" value="TWT43060.1"/>
    <property type="molecule type" value="Genomic_DNA"/>
</dbReference>
<dbReference type="GO" id="GO:0003700">
    <property type="term" value="F:DNA-binding transcription factor activity"/>
    <property type="evidence" value="ECO:0007669"/>
    <property type="project" value="InterPro"/>
</dbReference>
<proteinExistence type="predicted"/>
<evidence type="ECO:0000259" key="2">
    <source>
        <dbReference type="Pfam" id="PF04545"/>
    </source>
</evidence>